<reference evidence="3 4" key="1">
    <citation type="submission" date="2014-11" db="EMBL/GenBank/DDBJ databases">
        <title>Symbiosis island explosion on the genome of extra-slow-growing strains of soybean bradyrhizobia with massive insertion sequences.</title>
        <authorList>
            <person name="Iida T."/>
            <person name="Minamisawa K."/>
        </authorList>
    </citation>
    <scope>NUCLEOTIDE SEQUENCE [LARGE SCALE GENOMIC DNA]</scope>
    <source>
        <strain evidence="3 4">NK6</strain>
    </source>
</reference>
<dbReference type="Gene3D" id="3.40.50.1820">
    <property type="entry name" value="alpha/beta hydrolase"/>
    <property type="match status" value="1"/>
</dbReference>
<organism evidence="3 4">
    <name type="scientific">Bradyrhizobium diazoefficiens</name>
    <dbReference type="NCBI Taxonomy" id="1355477"/>
    <lineage>
        <taxon>Bacteria</taxon>
        <taxon>Pseudomonadati</taxon>
        <taxon>Pseudomonadota</taxon>
        <taxon>Alphaproteobacteria</taxon>
        <taxon>Hyphomicrobiales</taxon>
        <taxon>Nitrobacteraceae</taxon>
        <taxon>Bradyrhizobium</taxon>
    </lineage>
</organism>
<dbReference type="AlphaFoldDB" id="A0A0E4BQL2"/>
<evidence type="ECO:0000313" key="4">
    <source>
        <dbReference type="Proteomes" id="UP000063308"/>
    </source>
</evidence>
<feature type="domain" description="AB hydrolase-1" evidence="2">
    <location>
        <begin position="60"/>
        <end position="160"/>
    </location>
</feature>
<feature type="chain" id="PRO_5002419183" evidence="1">
    <location>
        <begin position="22"/>
        <end position="289"/>
    </location>
</feature>
<dbReference type="GO" id="GO:0017171">
    <property type="term" value="F:serine hydrolase activity"/>
    <property type="evidence" value="ECO:0007669"/>
    <property type="project" value="TreeGrafter"/>
</dbReference>
<evidence type="ECO:0000313" key="3">
    <source>
        <dbReference type="EMBL" id="BAR58258.1"/>
    </source>
</evidence>
<keyword evidence="1" id="KW-0732">Signal</keyword>
<dbReference type="EMBL" id="AP014685">
    <property type="protein sequence ID" value="BAR58258.1"/>
    <property type="molecule type" value="Genomic_DNA"/>
</dbReference>
<gene>
    <name evidence="3" type="ORF">NK6_5099</name>
</gene>
<dbReference type="PRINTS" id="PR00111">
    <property type="entry name" value="ABHYDROLASE"/>
</dbReference>
<dbReference type="PANTHER" id="PTHR46331">
    <property type="entry name" value="VALACYCLOVIR HYDROLASE"/>
    <property type="match status" value="1"/>
</dbReference>
<dbReference type="RefSeq" id="WP_211433645.1">
    <property type="nucleotide sequence ID" value="NZ_CP126038.1"/>
</dbReference>
<feature type="signal peptide" evidence="1">
    <location>
        <begin position="1"/>
        <end position="21"/>
    </location>
</feature>
<dbReference type="SUPFAM" id="SSF53474">
    <property type="entry name" value="alpha/beta-Hydrolases"/>
    <property type="match status" value="1"/>
</dbReference>
<protein>
    <submittedName>
        <fullName evidence="3">Oxidoreductase</fullName>
    </submittedName>
</protein>
<dbReference type="InterPro" id="IPR000073">
    <property type="entry name" value="AB_hydrolase_1"/>
</dbReference>
<sequence length="289" mass="31884">MMFRKLLTALLVMVSINAAHAAPQWLSLPPTPTLPKAAQSGFAPVNGIKVWYAVFGRGEPVLLLHGGLANANYWGHQVRALQRRYQVIVMESRGHGRSSRDQEPYGYDLMASDVVGLLDHLKIRKAAIVGWSDGAIIGLDIAMKHPERVTKLFAFAANSDPSGVADIASSDVFNAYIARAGEEYKRLSPTPTEYKSFVAEITKMWESQPKWTASDLAAIKVPTWIVDGDHDEAIKRENTEFMAANIPGAGLLIQPEVSHFSFLQDPEQFNDDVLRFLERRGERAGAAAK</sequence>
<dbReference type="Pfam" id="PF00561">
    <property type="entry name" value="Abhydrolase_1"/>
    <property type="match status" value="1"/>
</dbReference>
<proteinExistence type="predicted"/>
<evidence type="ECO:0000259" key="2">
    <source>
        <dbReference type="Pfam" id="PF00561"/>
    </source>
</evidence>
<dbReference type="Proteomes" id="UP000063308">
    <property type="component" value="Chromosome"/>
</dbReference>
<dbReference type="InterPro" id="IPR029058">
    <property type="entry name" value="AB_hydrolase_fold"/>
</dbReference>
<evidence type="ECO:0000256" key="1">
    <source>
        <dbReference type="SAM" id="SignalP"/>
    </source>
</evidence>
<accession>A0A0E4BQL2</accession>
<dbReference type="PANTHER" id="PTHR46331:SF2">
    <property type="entry name" value="VALACYCLOVIR HYDROLASE"/>
    <property type="match status" value="1"/>
</dbReference>
<name>A0A0E4BQL2_9BRAD</name>